<evidence type="ECO:0000313" key="10">
    <source>
        <dbReference type="Proteomes" id="UP000317093"/>
    </source>
</evidence>
<dbReference type="InterPro" id="IPR036005">
    <property type="entry name" value="Creatinase/aminopeptidase-like"/>
</dbReference>
<dbReference type="KEGG" id="knv:Pan216_12100"/>
<evidence type="ECO:0000313" key="9">
    <source>
        <dbReference type="EMBL" id="QDU60371.1"/>
    </source>
</evidence>
<gene>
    <name evidence="9" type="ORF">Pan216_12100</name>
</gene>
<dbReference type="GO" id="GO:0006508">
    <property type="term" value="P:proteolysis"/>
    <property type="evidence" value="ECO:0007669"/>
    <property type="project" value="UniProtKB-KW"/>
</dbReference>
<evidence type="ECO:0000256" key="5">
    <source>
        <dbReference type="RuleBase" id="RU000590"/>
    </source>
</evidence>
<feature type="domain" description="Creatinase N-terminal" evidence="8">
    <location>
        <begin position="20"/>
        <end position="147"/>
    </location>
</feature>
<keyword evidence="1" id="KW-0645">Protease</keyword>
<dbReference type="InterPro" id="IPR001131">
    <property type="entry name" value="Peptidase_M24B_aminopep-P_CS"/>
</dbReference>
<dbReference type="SUPFAM" id="SSF53092">
    <property type="entry name" value="Creatinase/prolidase N-terminal domain"/>
    <property type="match status" value="1"/>
</dbReference>
<dbReference type="PANTHER" id="PTHR46112">
    <property type="entry name" value="AMINOPEPTIDASE"/>
    <property type="match status" value="1"/>
</dbReference>
<evidence type="ECO:0000256" key="3">
    <source>
        <dbReference type="ARBA" id="ARBA00022801"/>
    </source>
</evidence>
<organism evidence="9 10">
    <name type="scientific">Kolteria novifilia</name>
    <dbReference type="NCBI Taxonomy" id="2527975"/>
    <lineage>
        <taxon>Bacteria</taxon>
        <taxon>Pseudomonadati</taxon>
        <taxon>Planctomycetota</taxon>
        <taxon>Planctomycetia</taxon>
        <taxon>Kolteriales</taxon>
        <taxon>Kolteriaceae</taxon>
        <taxon>Kolteria</taxon>
    </lineage>
</organism>
<keyword evidence="2 5" id="KW-0479">Metal-binding</keyword>
<evidence type="ECO:0000259" key="7">
    <source>
        <dbReference type="Pfam" id="PF00557"/>
    </source>
</evidence>
<dbReference type="Proteomes" id="UP000317093">
    <property type="component" value="Chromosome"/>
</dbReference>
<dbReference type="CDD" id="cd01092">
    <property type="entry name" value="APP-like"/>
    <property type="match status" value="1"/>
</dbReference>
<dbReference type="EMBL" id="CP036279">
    <property type="protein sequence ID" value="QDU60371.1"/>
    <property type="molecule type" value="Genomic_DNA"/>
</dbReference>
<dbReference type="PANTHER" id="PTHR46112:SF3">
    <property type="entry name" value="AMINOPEPTIDASE YPDF"/>
    <property type="match status" value="1"/>
</dbReference>
<dbReference type="InterPro" id="IPR000994">
    <property type="entry name" value="Pept_M24"/>
</dbReference>
<feature type="domain" description="Peptidase M24" evidence="7">
    <location>
        <begin position="155"/>
        <end position="357"/>
    </location>
</feature>
<dbReference type="AlphaFoldDB" id="A0A518B081"/>
<dbReference type="InterPro" id="IPR000587">
    <property type="entry name" value="Creatinase_N"/>
</dbReference>
<feature type="region of interest" description="Disordered" evidence="6">
    <location>
        <begin position="1"/>
        <end position="21"/>
    </location>
</feature>
<accession>A0A518B081</accession>
<dbReference type="GO" id="GO:0008237">
    <property type="term" value="F:metallopeptidase activity"/>
    <property type="evidence" value="ECO:0007669"/>
    <property type="project" value="UniProtKB-KW"/>
</dbReference>
<evidence type="ECO:0000256" key="4">
    <source>
        <dbReference type="ARBA" id="ARBA00023049"/>
    </source>
</evidence>
<evidence type="ECO:0000259" key="8">
    <source>
        <dbReference type="Pfam" id="PF01321"/>
    </source>
</evidence>
<evidence type="ECO:0000256" key="1">
    <source>
        <dbReference type="ARBA" id="ARBA00022670"/>
    </source>
</evidence>
<sequence length="375" mass="40651">MPKSTNSPSKATQSGPFSRRRSKLARALKSKGADALLVSDPVNVAYLTGFRGDSSELLVTKSRSLLLSDGRFTDQVAEECPGLDAVIRGTGESMTKAITKTLKKLGCRAIGFERAYLTVARHEALKEALPSAEWVGLENMVEDLRQIKDREEIAQIREAIAFAERAFGILRASLRLSDTEKSLADDMEHYLRRSGATQCAFPSIIAAGRRAALPHAIPTDQPIGESEFVLIDWGAKGTFYHSDLTRVLVTRKISRKFAKIYETVQKAQSQAIDAIRPGVTAGDVDAVARGVIEKAGHGSAFSHSLGHGIGMAVHEGPGLRRGSETVLEPGMVVTVEPGIYLNDWGGIRLEDDVLVTKDGHEVLTSVPKHLEETVV</sequence>
<dbReference type="Pfam" id="PF00557">
    <property type="entry name" value="Peptidase_M24"/>
    <property type="match status" value="1"/>
</dbReference>
<keyword evidence="10" id="KW-1185">Reference proteome</keyword>
<evidence type="ECO:0000256" key="6">
    <source>
        <dbReference type="SAM" id="MobiDB-lite"/>
    </source>
</evidence>
<proteinExistence type="inferred from homology"/>
<dbReference type="EC" id="3.4.-.-" evidence="9"/>
<dbReference type="SUPFAM" id="SSF55920">
    <property type="entry name" value="Creatinase/aminopeptidase"/>
    <property type="match status" value="1"/>
</dbReference>
<dbReference type="InterPro" id="IPR029149">
    <property type="entry name" value="Creatin/AminoP/Spt16_N"/>
</dbReference>
<comment type="similarity">
    <text evidence="5">Belongs to the peptidase M24B family.</text>
</comment>
<keyword evidence="4" id="KW-0482">Metalloprotease</keyword>
<dbReference type="PROSITE" id="PS00491">
    <property type="entry name" value="PROLINE_PEPTIDASE"/>
    <property type="match status" value="1"/>
</dbReference>
<dbReference type="GO" id="GO:0046872">
    <property type="term" value="F:metal ion binding"/>
    <property type="evidence" value="ECO:0007669"/>
    <property type="project" value="UniProtKB-KW"/>
</dbReference>
<dbReference type="Pfam" id="PF01321">
    <property type="entry name" value="Creatinase_N"/>
    <property type="match status" value="1"/>
</dbReference>
<dbReference type="Gene3D" id="3.40.350.10">
    <property type="entry name" value="Creatinase/prolidase N-terminal domain"/>
    <property type="match status" value="1"/>
</dbReference>
<reference evidence="9 10" key="1">
    <citation type="submission" date="2019-02" db="EMBL/GenBank/DDBJ databases">
        <title>Deep-cultivation of Planctomycetes and their phenomic and genomic characterization uncovers novel biology.</title>
        <authorList>
            <person name="Wiegand S."/>
            <person name="Jogler M."/>
            <person name="Boedeker C."/>
            <person name="Pinto D."/>
            <person name="Vollmers J."/>
            <person name="Rivas-Marin E."/>
            <person name="Kohn T."/>
            <person name="Peeters S.H."/>
            <person name="Heuer A."/>
            <person name="Rast P."/>
            <person name="Oberbeckmann S."/>
            <person name="Bunk B."/>
            <person name="Jeske O."/>
            <person name="Meyerdierks A."/>
            <person name="Storesund J.E."/>
            <person name="Kallscheuer N."/>
            <person name="Luecker S."/>
            <person name="Lage O.M."/>
            <person name="Pohl T."/>
            <person name="Merkel B.J."/>
            <person name="Hornburger P."/>
            <person name="Mueller R.-W."/>
            <person name="Bruemmer F."/>
            <person name="Labrenz M."/>
            <person name="Spormann A.M."/>
            <person name="Op den Camp H."/>
            <person name="Overmann J."/>
            <person name="Amann R."/>
            <person name="Jetten M.S.M."/>
            <person name="Mascher T."/>
            <person name="Medema M.H."/>
            <person name="Devos D.P."/>
            <person name="Kaster A.-K."/>
            <person name="Ovreas L."/>
            <person name="Rohde M."/>
            <person name="Galperin M.Y."/>
            <person name="Jogler C."/>
        </authorList>
    </citation>
    <scope>NUCLEOTIDE SEQUENCE [LARGE SCALE GENOMIC DNA]</scope>
    <source>
        <strain evidence="9 10">Pan216</strain>
    </source>
</reference>
<protein>
    <submittedName>
        <fullName evidence="9">Putative peptidase</fullName>
        <ecNumber evidence="9">3.4.-.-</ecNumber>
    </submittedName>
</protein>
<name>A0A518B081_9BACT</name>
<feature type="compositionally biased region" description="Polar residues" evidence="6">
    <location>
        <begin position="1"/>
        <end position="16"/>
    </location>
</feature>
<dbReference type="InterPro" id="IPR050659">
    <property type="entry name" value="Peptidase_M24B"/>
</dbReference>
<dbReference type="OrthoDB" id="9806388at2"/>
<evidence type="ECO:0000256" key="2">
    <source>
        <dbReference type="ARBA" id="ARBA00022723"/>
    </source>
</evidence>
<dbReference type="Gene3D" id="3.90.230.10">
    <property type="entry name" value="Creatinase/methionine aminopeptidase superfamily"/>
    <property type="match status" value="1"/>
</dbReference>
<keyword evidence="3 9" id="KW-0378">Hydrolase</keyword>